<dbReference type="EMBL" id="PPXC01000023">
    <property type="protein sequence ID" value="POH71749.1"/>
    <property type="molecule type" value="Genomic_DNA"/>
</dbReference>
<keyword evidence="2" id="KW-1185">Reference proteome</keyword>
<organism evidence="1 2">
    <name type="scientific">Arthrobacter glacialis</name>
    <dbReference type="NCBI Taxonomy" id="1664"/>
    <lineage>
        <taxon>Bacteria</taxon>
        <taxon>Bacillati</taxon>
        <taxon>Actinomycetota</taxon>
        <taxon>Actinomycetes</taxon>
        <taxon>Micrococcales</taxon>
        <taxon>Micrococcaceae</taxon>
        <taxon>Arthrobacter</taxon>
    </lineage>
</organism>
<comment type="caution">
    <text evidence="1">The sequence shown here is derived from an EMBL/GenBank/DDBJ whole genome shotgun (WGS) entry which is preliminary data.</text>
</comment>
<evidence type="ECO:0000313" key="2">
    <source>
        <dbReference type="Proteomes" id="UP000237061"/>
    </source>
</evidence>
<accession>A0A2S3ZRL5</accession>
<dbReference type="Proteomes" id="UP000237061">
    <property type="component" value="Unassembled WGS sequence"/>
</dbReference>
<sequence length="169" mass="18308">MYGGLRNTTLQVLEWDGVAATYSENVDDTERFQARDDHLGTGGYPSVAIPSMSFDWASLMTGTASPVGESTGMPRLIGLSPPHIHPSLVWGRVPLNCTVHGRILSLAGRRSNLSPIGNDKFCTPFDEVLLLGDPSDQSTEKRRPNIGVNLVGGCLKQRLAFRDSVPQDS</sequence>
<dbReference type="AlphaFoldDB" id="A0A2S3ZRL5"/>
<reference evidence="1 2" key="1">
    <citation type="submission" date="2018-01" db="EMBL/GenBank/DDBJ databases">
        <title>Arthrobacter sp. nov., from glaciers in China.</title>
        <authorList>
            <person name="Liu Q."/>
            <person name="Xin Y.-H."/>
        </authorList>
    </citation>
    <scope>NUCLEOTIDE SEQUENCE [LARGE SCALE GENOMIC DNA]</scope>
    <source>
        <strain evidence="1 2">HLT2-12-2</strain>
    </source>
</reference>
<proteinExistence type="predicted"/>
<gene>
    <name evidence="1" type="ORF">CVS27_19215</name>
</gene>
<protein>
    <submittedName>
        <fullName evidence="1">Uncharacterized protein</fullName>
    </submittedName>
</protein>
<name>A0A2S3ZRL5_ARTGL</name>
<evidence type="ECO:0000313" key="1">
    <source>
        <dbReference type="EMBL" id="POH71749.1"/>
    </source>
</evidence>